<dbReference type="RefSeq" id="WP_089335116.1">
    <property type="nucleotide sequence ID" value="NZ_FZNO01000002.1"/>
</dbReference>
<proteinExistence type="predicted"/>
<dbReference type="OrthoDB" id="3541837at2"/>
<dbReference type="Proteomes" id="UP000198403">
    <property type="component" value="Unassembled WGS sequence"/>
</dbReference>
<organism evidence="1 2">
    <name type="scientific">Blastococcus mobilis</name>
    <dbReference type="NCBI Taxonomy" id="1938746"/>
    <lineage>
        <taxon>Bacteria</taxon>
        <taxon>Bacillati</taxon>
        <taxon>Actinomycetota</taxon>
        <taxon>Actinomycetes</taxon>
        <taxon>Geodermatophilales</taxon>
        <taxon>Geodermatophilaceae</taxon>
        <taxon>Blastococcus</taxon>
    </lineage>
</organism>
<evidence type="ECO:0008006" key="3">
    <source>
        <dbReference type="Google" id="ProtNLM"/>
    </source>
</evidence>
<evidence type="ECO:0000313" key="2">
    <source>
        <dbReference type="Proteomes" id="UP000198403"/>
    </source>
</evidence>
<reference evidence="1 2" key="1">
    <citation type="submission" date="2017-06" db="EMBL/GenBank/DDBJ databases">
        <authorList>
            <person name="Kim H.J."/>
            <person name="Triplett B.A."/>
        </authorList>
    </citation>
    <scope>NUCLEOTIDE SEQUENCE [LARGE SCALE GENOMIC DNA]</scope>
    <source>
        <strain evidence="1 2">DSM 44272</strain>
    </source>
</reference>
<name>A0A238VCA5_9ACTN</name>
<evidence type="ECO:0000313" key="1">
    <source>
        <dbReference type="EMBL" id="SNR31149.1"/>
    </source>
</evidence>
<keyword evidence="2" id="KW-1185">Reference proteome</keyword>
<dbReference type="CDD" id="cd22231">
    <property type="entry name" value="RHH_NikR_HicB-like"/>
    <property type="match status" value="1"/>
</dbReference>
<dbReference type="NCBIfam" id="NF041551">
    <property type="entry name" value="YlcI_YnfO_N"/>
    <property type="match status" value="1"/>
</dbReference>
<gene>
    <name evidence="1" type="ORF">SAMN06272737_102278</name>
</gene>
<dbReference type="EMBL" id="FZNO01000002">
    <property type="protein sequence ID" value="SNR31149.1"/>
    <property type="molecule type" value="Genomic_DNA"/>
</dbReference>
<dbReference type="AlphaFoldDB" id="A0A238VCA5"/>
<sequence>MSTQIAVRLPDDLVRFIDQLVSEGKAASRAAVVGLALERERRRQVAARDAAILAAAGDDEFDDLAELAARTPLDDLA</sequence>
<accession>A0A238VCA5</accession>
<protein>
    <recommendedName>
        <fullName evidence="3">Antitoxin</fullName>
    </recommendedName>
</protein>